<proteinExistence type="predicted"/>
<protein>
    <submittedName>
        <fullName evidence="2">NACHT domain-containing protein</fullName>
    </submittedName>
</protein>
<dbReference type="InterPro" id="IPR027417">
    <property type="entry name" value="P-loop_NTPase"/>
</dbReference>
<dbReference type="SUPFAM" id="SSF52540">
    <property type="entry name" value="P-loop containing nucleoside triphosphate hydrolases"/>
    <property type="match status" value="1"/>
</dbReference>
<keyword evidence="3" id="KW-1185">Reference proteome</keyword>
<gene>
    <name evidence="2" type="ORF">NOX80_14905</name>
</gene>
<dbReference type="Pfam" id="PF05729">
    <property type="entry name" value="NACHT"/>
    <property type="match status" value="1"/>
</dbReference>
<dbReference type="PANTHER" id="PTHR46312">
    <property type="entry name" value="NACHT DOMAIN-CONTAINING PROTEIN"/>
    <property type="match status" value="1"/>
</dbReference>
<dbReference type="RefSeq" id="WP_256550592.1">
    <property type="nucleotide sequence ID" value="NZ_CP101751.1"/>
</dbReference>
<name>A0ABY5IPZ3_9FLAO</name>
<dbReference type="PROSITE" id="PS50837">
    <property type="entry name" value="NACHT"/>
    <property type="match status" value="1"/>
</dbReference>
<dbReference type="Pfam" id="PF22714">
    <property type="entry name" value="SNaCT8"/>
    <property type="match status" value="1"/>
</dbReference>
<dbReference type="InterPro" id="IPR007111">
    <property type="entry name" value="NACHT_NTPase"/>
</dbReference>
<organism evidence="2 3">
    <name type="scientific">Flavobacterium cerinum</name>
    <dbReference type="NCBI Taxonomy" id="2502784"/>
    <lineage>
        <taxon>Bacteria</taxon>
        <taxon>Pseudomonadati</taxon>
        <taxon>Bacteroidota</taxon>
        <taxon>Flavobacteriia</taxon>
        <taxon>Flavobacteriales</taxon>
        <taxon>Flavobacteriaceae</taxon>
        <taxon>Flavobacterium</taxon>
    </lineage>
</organism>
<reference evidence="2" key="1">
    <citation type="submission" date="2022-07" db="EMBL/GenBank/DDBJ databases">
        <title>Isolation, identification, and degradation of a PFOSA degrading strain from sewage treatment plant.</title>
        <authorList>
            <person name="Zhang L."/>
            <person name="Huo Y."/>
        </authorList>
    </citation>
    <scope>NUCLEOTIDE SEQUENCE</scope>
    <source>
        <strain evidence="2">C1</strain>
    </source>
</reference>
<accession>A0ABY5IPZ3</accession>
<feature type="domain" description="NACHT" evidence="1">
    <location>
        <begin position="93"/>
        <end position="209"/>
    </location>
</feature>
<evidence type="ECO:0000313" key="3">
    <source>
        <dbReference type="Proteomes" id="UP001059844"/>
    </source>
</evidence>
<dbReference type="Gene3D" id="3.40.50.300">
    <property type="entry name" value="P-loop containing nucleotide triphosphate hydrolases"/>
    <property type="match status" value="1"/>
</dbReference>
<dbReference type="EMBL" id="CP101751">
    <property type="protein sequence ID" value="UUC44907.1"/>
    <property type="molecule type" value="Genomic_DNA"/>
</dbReference>
<evidence type="ECO:0000313" key="2">
    <source>
        <dbReference type="EMBL" id="UUC44907.1"/>
    </source>
</evidence>
<dbReference type="PANTHER" id="PTHR46312:SF2">
    <property type="entry name" value="NUCLEOTIDE-BINDING OLIGOMERIZATION DOMAIN-CONTAINING PROTEIN 2-LIKE"/>
    <property type="match status" value="1"/>
</dbReference>
<dbReference type="InterPro" id="IPR055038">
    <property type="entry name" value="SNaCT8"/>
</dbReference>
<evidence type="ECO:0000259" key="1">
    <source>
        <dbReference type="PROSITE" id="PS50837"/>
    </source>
</evidence>
<sequence>MEKTIELTALISHAIEIVKTINDECENLLGDKLFTYHQAQIEKYYYTNTFIHRDHKEPFFDVYYPIKAICRTKVNTLELHDSNSLNKIFNTHTKIVISGSAGSGKTTLVKSIFLNTCKNRHHIPFFIELRNLNGYSGTFEDYIITKVLHLNIKPNRKILERTLNSGKFLFLLDGYDEIYSNNLELINKGINDFIDKYNKNIFIISTRPGCGIEYNTRFFEFKIQKLSQNDVEEFIRKLILDEERIKQLINAIHLENNMSYKEFLSSPLLLSMFIISFENHPEIPKKKSAFYNNVFDTLYSRHDGITKSSFPREKKTKLEREEFKKVLSTFSFITMGMGKYKFTDEELTTFLIKVKTHMSYNYRIEDMIFDLRTTLCILLYEGLEYSFPHRSMQEYFTALFISELPDQNKNKAYKKLNSLLIESSNDRSFTFWNLCNELDSRAFKKAFMLPELKKIKTKLNKELPDNIKINGFIEIIQPTLVKDIIIITNLNDKNEIEKLETALVRKNNFYNSFLDFCDIYDYSLLTNFIEKSQYKDNFISILLEQKKNNIIPIEKNNIKIKRLLIKSGIIQIIDTISQSIDNKIKEIEKKLGEKEININNLLDF</sequence>
<dbReference type="Proteomes" id="UP001059844">
    <property type="component" value="Chromosome"/>
</dbReference>